<dbReference type="AlphaFoldDB" id="A0A9I9ECH8"/>
<evidence type="ECO:0000256" key="1">
    <source>
        <dbReference type="SAM" id="MobiDB-lite"/>
    </source>
</evidence>
<dbReference type="Gramene" id="MELO3C031662.2.1">
    <property type="protein sequence ID" value="MELO3C031662.2.1"/>
    <property type="gene ID" value="MELO3C031662.2"/>
</dbReference>
<protein>
    <submittedName>
        <fullName evidence="2">Uncharacterized protein</fullName>
    </submittedName>
</protein>
<evidence type="ECO:0000313" key="2">
    <source>
        <dbReference type="EnsemblPlants" id="MELO3C031662.2.1"/>
    </source>
</evidence>
<name>A0A9I9ECH8_CUCME</name>
<accession>A0A9I9ECH8</accession>
<dbReference type="EnsemblPlants" id="MELO3C031662.2.1">
    <property type="protein sequence ID" value="MELO3C031662.2.1"/>
    <property type="gene ID" value="MELO3C031662.2"/>
</dbReference>
<feature type="region of interest" description="Disordered" evidence="1">
    <location>
        <begin position="1"/>
        <end position="20"/>
    </location>
</feature>
<organism evidence="2">
    <name type="scientific">Cucumis melo</name>
    <name type="common">Muskmelon</name>
    <dbReference type="NCBI Taxonomy" id="3656"/>
    <lineage>
        <taxon>Eukaryota</taxon>
        <taxon>Viridiplantae</taxon>
        <taxon>Streptophyta</taxon>
        <taxon>Embryophyta</taxon>
        <taxon>Tracheophyta</taxon>
        <taxon>Spermatophyta</taxon>
        <taxon>Magnoliopsida</taxon>
        <taxon>eudicotyledons</taxon>
        <taxon>Gunneridae</taxon>
        <taxon>Pentapetalae</taxon>
        <taxon>rosids</taxon>
        <taxon>fabids</taxon>
        <taxon>Cucurbitales</taxon>
        <taxon>Cucurbitaceae</taxon>
        <taxon>Benincaseae</taxon>
        <taxon>Cucumis</taxon>
    </lineage>
</organism>
<sequence>MDQARQTIGPGYKPNKQMGPSLECQESMLQGVIFSSCDKQMSTNLLHRWDDEGGCDSIAVGFSILTRDDWGENEGKIFGLWLKCSQVHTRMTKIGRGQE</sequence>
<proteinExistence type="predicted"/>
<reference evidence="2" key="1">
    <citation type="submission" date="2023-03" db="UniProtKB">
        <authorList>
            <consortium name="EnsemblPlants"/>
        </authorList>
    </citation>
    <scope>IDENTIFICATION</scope>
</reference>